<feature type="compositionally biased region" description="Low complexity" evidence="9">
    <location>
        <begin position="503"/>
        <end position="512"/>
    </location>
</feature>
<dbReference type="InterPro" id="IPR028021">
    <property type="entry name" value="Katanin_C-terminal"/>
</dbReference>
<evidence type="ECO:0000256" key="5">
    <source>
        <dbReference type="ARBA" id="ARBA00022737"/>
    </source>
</evidence>
<evidence type="ECO:0000256" key="6">
    <source>
        <dbReference type="ARBA" id="ARBA00023212"/>
    </source>
</evidence>
<dbReference type="InterPro" id="IPR015943">
    <property type="entry name" value="WD40/YVTN_repeat-like_dom_sf"/>
</dbReference>
<accession>A0A553NQC0</accession>
<keyword evidence="5" id="KW-0677">Repeat</keyword>
<comment type="subunit">
    <text evidence="7">Interacts with KATNA1. This interaction enhances the microtubule binding and severing activity of KATNA1 and also targets this activity to the centrosome.</text>
</comment>
<keyword evidence="6 7" id="KW-0206">Cytoskeleton</keyword>
<name>A0A553NQC0_TIGCA</name>
<dbReference type="InterPro" id="IPR001680">
    <property type="entry name" value="WD40_rpt"/>
</dbReference>
<evidence type="ECO:0000256" key="4">
    <source>
        <dbReference type="ARBA" id="ARBA00022701"/>
    </source>
</evidence>
<evidence type="ECO:0000313" key="12">
    <source>
        <dbReference type="Proteomes" id="UP000318571"/>
    </source>
</evidence>
<evidence type="ECO:0000313" key="11">
    <source>
        <dbReference type="EMBL" id="TRY67599.1"/>
    </source>
</evidence>
<feature type="repeat" description="WD" evidence="8">
    <location>
        <begin position="189"/>
        <end position="230"/>
    </location>
</feature>
<dbReference type="PROSITE" id="PS50294">
    <property type="entry name" value="WD_REPEATS_REGION"/>
    <property type="match status" value="5"/>
</dbReference>
<dbReference type="InterPro" id="IPR020472">
    <property type="entry name" value="WD40_PAC1"/>
</dbReference>
<evidence type="ECO:0000256" key="2">
    <source>
        <dbReference type="ARBA" id="ARBA00022490"/>
    </source>
</evidence>
<feature type="repeat" description="WD" evidence="8">
    <location>
        <begin position="20"/>
        <end position="62"/>
    </location>
</feature>
<dbReference type="GO" id="GO:0005737">
    <property type="term" value="C:cytoplasm"/>
    <property type="evidence" value="ECO:0007669"/>
    <property type="project" value="UniProtKB-SubCell"/>
</dbReference>
<keyword evidence="4 7" id="KW-0493">Microtubule</keyword>
<evidence type="ECO:0000256" key="7">
    <source>
        <dbReference type="HAMAP-Rule" id="MF_03022"/>
    </source>
</evidence>
<dbReference type="InterPro" id="IPR026962">
    <property type="entry name" value="KTNB1"/>
</dbReference>
<dbReference type="GO" id="GO:0007019">
    <property type="term" value="P:microtubule depolymerization"/>
    <property type="evidence" value="ECO:0007669"/>
    <property type="project" value="TreeGrafter"/>
</dbReference>
<keyword evidence="2 7" id="KW-0963">Cytoplasm</keyword>
<dbReference type="PROSITE" id="PS50082">
    <property type="entry name" value="WD_REPEATS_2"/>
    <property type="match status" value="5"/>
</dbReference>
<dbReference type="GO" id="GO:0008017">
    <property type="term" value="F:microtubule binding"/>
    <property type="evidence" value="ECO:0007669"/>
    <property type="project" value="UniProtKB-UniRule"/>
</dbReference>
<evidence type="ECO:0000256" key="9">
    <source>
        <dbReference type="SAM" id="MobiDB-lite"/>
    </source>
</evidence>
<dbReference type="CDD" id="cd00200">
    <property type="entry name" value="WD40"/>
    <property type="match status" value="1"/>
</dbReference>
<feature type="region of interest" description="Disordered" evidence="9">
    <location>
        <begin position="314"/>
        <end position="337"/>
    </location>
</feature>
<dbReference type="HAMAP" id="MF_03022">
    <property type="entry name" value="Katanin_p80_B1"/>
    <property type="match status" value="1"/>
</dbReference>
<dbReference type="Pfam" id="PF13925">
    <property type="entry name" value="Katanin_con80"/>
    <property type="match status" value="1"/>
</dbReference>
<dbReference type="Gene3D" id="2.130.10.10">
    <property type="entry name" value="YVTN repeat-like/Quinoprotein amine dehydrogenase"/>
    <property type="match status" value="2"/>
</dbReference>
<dbReference type="GO" id="GO:0005813">
    <property type="term" value="C:centrosome"/>
    <property type="evidence" value="ECO:0007669"/>
    <property type="project" value="UniProtKB-SubCell"/>
</dbReference>
<dbReference type="Proteomes" id="UP000318571">
    <property type="component" value="Chromosome 4"/>
</dbReference>
<feature type="compositionally biased region" description="Polar residues" evidence="9">
    <location>
        <begin position="463"/>
        <end position="473"/>
    </location>
</feature>
<dbReference type="InterPro" id="IPR019775">
    <property type="entry name" value="WD40_repeat_CS"/>
</dbReference>
<feature type="compositionally biased region" description="Polar residues" evidence="9">
    <location>
        <begin position="560"/>
        <end position="592"/>
    </location>
</feature>
<dbReference type="AlphaFoldDB" id="A0A553NQC0"/>
<dbReference type="GO" id="GO:0051013">
    <property type="term" value="P:microtubule severing"/>
    <property type="evidence" value="ECO:0007669"/>
    <property type="project" value="UniProtKB-UniRule"/>
</dbReference>
<protein>
    <recommendedName>
        <fullName evidence="7">Katanin p80 WD40 repeat-containing subunit B1</fullName>
        <shortName evidence="7">Katanin p80 subunit B1</shortName>
    </recommendedName>
    <alternativeName>
        <fullName evidence="7">p80 katanin</fullName>
    </alternativeName>
</protein>
<keyword evidence="7" id="KW-0132">Cell division</keyword>
<dbReference type="GO" id="GO:0051301">
    <property type="term" value="P:cell division"/>
    <property type="evidence" value="ECO:0007669"/>
    <property type="project" value="UniProtKB-KW"/>
</dbReference>
<gene>
    <name evidence="7" type="primary">KATNB1</name>
    <name evidence="11" type="ORF">TCAL_05964</name>
</gene>
<dbReference type="PRINTS" id="PR00320">
    <property type="entry name" value="GPROTEINBRPT"/>
</dbReference>
<dbReference type="SMART" id="SM00320">
    <property type="entry name" value="WD40"/>
    <property type="match status" value="6"/>
</dbReference>
<comment type="similarity">
    <text evidence="7">Belongs to the WD repeat KATNB1 family.</text>
</comment>
<dbReference type="STRING" id="6832.A0A553NQC0"/>
<dbReference type="EMBL" id="VCGU01000011">
    <property type="protein sequence ID" value="TRY67599.1"/>
    <property type="molecule type" value="Genomic_DNA"/>
</dbReference>
<feature type="compositionally biased region" description="Basic and acidic residues" evidence="9">
    <location>
        <begin position="375"/>
        <end position="386"/>
    </location>
</feature>
<proteinExistence type="inferred from homology"/>
<comment type="caution">
    <text evidence="11">The sequence shown here is derived from an EMBL/GenBank/DDBJ whole genome shotgun (WGS) entry which is preliminary data.</text>
</comment>
<keyword evidence="7" id="KW-0498">Mitosis</keyword>
<dbReference type="PANTHER" id="PTHR19845:SF0">
    <property type="entry name" value="KATANIN P80 WD40 REPEAT-CONTAINING SUBUNIT B1"/>
    <property type="match status" value="1"/>
</dbReference>
<keyword evidence="7" id="KW-0131">Cell cycle</keyword>
<dbReference type="InterPro" id="IPR036322">
    <property type="entry name" value="WD40_repeat_dom_sf"/>
</dbReference>
<dbReference type="GO" id="GO:0005874">
    <property type="term" value="C:microtubule"/>
    <property type="evidence" value="ECO:0007669"/>
    <property type="project" value="UniProtKB-KW"/>
</dbReference>
<reference evidence="11 12" key="1">
    <citation type="journal article" date="2018" name="Nat. Ecol. Evol.">
        <title>Genomic signatures of mitonuclear coevolution across populations of Tigriopus californicus.</title>
        <authorList>
            <person name="Barreto F.S."/>
            <person name="Watson E.T."/>
            <person name="Lima T.G."/>
            <person name="Willett C.S."/>
            <person name="Edmands S."/>
            <person name="Li W."/>
            <person name="Burton R.S."/>
        </authorList>
    </citation>
    <scope>NUCLEOTIDE SEQUENCE [LARGE SCALE GENOMIC DNA]</scope>
    <source>
        <strain evidence="11 12">San Diego</strain>
    </source>
</reference>
<dbReference type="SUPFAM" id="SSF50978">
    <property type="entry name" value="WD40 repeat-like"/>
    <property type="match status" value="1"/>
</dbReference>
<keyword evidence="3 8" id="KW-0853">WD repeat</keyword>
<dbReference type="Pfam" id="PF00400">
    <property type="entry name" value="WD40"/>
    <property type="match status" value="6"/>
</dbReference>
<feature type="repeat" description="WD" evidence="8">
    <location>
        <begin position="105"/>
        <end position="146"/>
    </location>
</feature>
<evidence type="ECO:0000256" key="3">
    <source>
        <dbReference type="ARBA" id="ARBA00022574"/>
    </source>
</evidence>
<dbReference type="OMA" id="TYADIPN"/>
<comment type="subcellular location">
    <subcellularLocation>
        <location evidence="1 7">Cytoplasm</location>
        <location evidence="1 7">Cytoskeleton</location>
    </subcellularLocation>
    <subcellularLocation>
        <location evidence="7">Cytoplasm</location>
    </subcellularLocation>
    <subcellularLocation>
        <location evidence="7">Cytoplasm</location>
        <location evidence="7">Cytoskeleton</location>
        <location evidence="7">Microtubule organizing center</location>
        <location evidence="7">Centrosome</location>
    </subcellularLocation>
    <subcellularLocation>
        <location evidence="7">Cytoplasm</location>
        <location evidence="7">Cytoskeleton</location>
        <location evidence="7">Spindle pole</location>
    </subcellularLocation>
    <subcellularLocation>
        <location evidence="7">Cytoplasm</location>
        <location evidence="7">Cytoskeleton</location>
        <location evidence="7">Spindle</location>
    </subcellularLocation>
    <text evidence="7">Predominantly cytoplasmic. Localized to the interphase centrosome and mitotic spindle poles.</text>
</comment>
<evidence type="ECO:0000256" key="8">
    <source>
        <dbReference type="PROSITE-ProRule" id="PRU00221"/>
    </source>
</evidence>
<sequence length="912" mass="100718">MKMAPSSNLATKRAWKLQEFVAHGAQVNCLALGHKSGRVLVTGGDDKKVNLWAVGKPNCIMSLSGHTTPVDCVRFGQTEELVCAGSQSGALKIWDLEAARLVRSLTGHKSGLTTIDFHPYGDFLSSGSSDTNLKLWDIRRKGCIFTYKGHSQCVNSVKFSPDGQWIASGGEDGAVKIWDLRAGKLMTEFNEHAGAVQDVEFHPHEFLLASASSDRTVNFWDLESFQLVSTSERDSGPVRCITFHPESECLFSGSHESFKVHLWEPHRVCDSISMGWGKIKDIAVASKQLIAASHQMSNVSIYVVDLKRVQPMGSNIRTNSTMTNGSRNNSTPGSLATNAYKLSNGVIQQPSHVRRSFVKEKPGLSGTRPDSQIKTSEEPNSDKSGTDPEDSDAISPADINDYRSYENIFRPRQRELSRTPPMPDEPFQAPSGSESDVPLSHTGSLLRPNKLKLRNQKKPSPSPTRRTNQSGMHSSHIYGSSPDVNRISNGSNNSAGNVRIRRTSNSSGNSTRPMSVYESGTLSHSPSAPQFQNGNSPTRHQRSTSVQPRSAHELDFPGDTSPTSEHFSRASSVSRHVTRAEPSQVSRVQINGNGVDRPLERPTMVRPTRSSLQHDMPQQYPPNAHVYTPPSMMEQVRAANRLSQPDLTSLSYTNHRNGNIPFQPPASGPHGQSPLVEDPLAPPEKEKFDVIPMNADKPSGLEVNEFLPQKFQDMSMTPQMQDQSRFSAYKSYPQGGELSEQEVTSSILKGHESMMAVLTRRGRNIEILHKLWQNKDAKAAVDQAVSLNDQAVVVDLLSVISLRPSIWNLDLCTALLPSIGDLLQSKYEMYINTGCAAMKLILKNFASVIKSNIDSPVGTVGVDISREERHNKCMQCYKDLVKIRSLILKRQTMSGKLGHTYRELSILMQYLD</sequence>
<comment type="function">
    <text evidence="7">Participates in a complex which severs microtubules in an ATP-dependent manner. May act to target the enzymatic subunit of this complex to sites of action such as the centrosome. Microtubule severing may promote rapid reorganization of cellular microtubule arrays and the release of microtubules from the centrosome following nucleation.</text>
</comment>
<dbReference type="PROSITE" id="PS00678">
    <property type="entry name" value="WD_REPEATS_1"/>
    <property type="match status" value="3"/>
</dbReference>
<feature type="region of interest" description="Disordered" evidence="9">
    <location>
        <begin position="648"/>
        <end position="681"/>
    </location>
</feature>
<evidence type="ECO:0000259" key="10">
    <source>
        <dbReference type="Pfam" id="PF13925"/>
    </source>
</evidence>
<feature type="region of interest" description="Disordered" evidence="9">
    <location>
        <begin position="350"/>
        <end position="620"/>
    </location>
</feature>
<feature type="compositionally biased region" description="Polar residues" evidence="9">
    <location>
        <begin position="482"/>
        <end position="496"/>
    </location>
</feature>
<feature type="repeat" description="WD" evidence="8">
    <location>
        <begin position="147"/>
        <end position="188"/>
    </location>
</feature>
<dbReference type="PANTHER" id="PTHR19845">
    <property type="entry name" value="KATANIN P80 SUBUNIT"/>
    <property type="match status" value="1"/>
</dbReference>
<dbReference type="GO" id="GO:0008352">
    <property type="term" value="C:katanin complex"/>
    <property type="evidence" value="ECO:0007669"/>
    <property type="project" value="InterPro"/>
</dbReference>
<feature type="compositionally biased region" description="Polar residues" evidence="9">
    <location>
        <begin position="518"/>
        <end position="548"/>
    </location>
</feature>
<feature type="compositionally biased region" description="Polar residues" evidence="9">
    <location>
        <begin position="648"/>
        <end position="657"/>
    </location>
</feature>
<dbReference type="FunFam" id="2.130.10.10:FF:000183">
    <property type="entry name" value="Katanin p80 WD40 repeat-containing subunit B1"/>
    <property type="match status" value="1"/>
</dbReference>
<organism evidence="11 12">
    <name type="scientific">Tigriopus californicus</name>
    <name type="common">Marine copepod</name>
    <dbReference type="NCBI Taxonomy" id="6832"/>
    <lineage>
        <taxon>Eukaryota</taxon>
        <taxon>Metazoa</taxon>
        <taxon>Ecdysozoa</taxon>
        <taxon>Arthropoda</taxon>
        <taxon>Crustacea</taxon>
        <taxon>Multicrustacea</taxon>
        <taxon>Hexanauplia</taxon>
        <taxon>Copepoda</taxon>
        <taxon>Harpacticoida</taxon>
        <taxon>Harpacticidae</taxon>
        <taxon>Tigriopus</taxon>
    </lineage>
</organism>
<dbReference type="GO" id="GO:0000922">
    <property type="term" value="C:spindle pole"/>
    <property type="evidence" value="ECO:0007669"/>
    <property type="project" value="UniProtKB-SubCell"/>
</dbReference>
<feature type="domain" description="Katanin p80 subunit C-terminal" evidence="10">
    <location>
        <begin position="749"/>
        <end position="908"/>
    </location>
</feature>
<feature type="repeat" description="WD" evidence="8">
    <location>
        <begin position="63"/>
        <end position="104"/>
    </location>
</feature>
<evidence type="ECO:0000256" key="1">
    <source>
        <dbReference type="ARBA" id="ARBA00004245"/>
    </source>
</evidence>
<keyword evidence="12" id="KW-1185">Reference proteome</keyword>